<dbReference type="InterPro" id="IPR027417">
    <property type="entry name" value="P-loop_NTPase"/>
</dbReference>
<comment type="similarity">
    <text evidence="1">Belongs to the GSP E family.</text>
</comment>
<dbReference type="NCBIfam" id="TIGR01420">
    <property type="entry name" value="pilT_fam"/>
    <property type="match status" value="1"/>
</dbReference>
<dbReference type="EMBL" id="WXEY01000001">
    <property type="protein sequence ID" value="MZP28493.1"/>
    <property type="molecule type" value="Genomic_DNA"/>
</dbReference>
<dbReference type="Proteomes" id="UP000463470">
    <property type="component" value="Unassembled WGS sequence"/>
</dbReference>
<comment type="caution">
    <text evidence="3">The sequence shown here is derived from an EMBL/GenBank/DDBJ whole genome shotgun (WGS) entry which is preliminary data.</text>
</comment>
<dbReference type="Pfam" id="PF00437">
    <property type="entry name" value="T2SSE"/>
    <property type="match status" value="1"/>
</dbReference>
<accession>A0A845KYD8</accession>
<proteinExistence type="inferred from homology"/>
<dbReference type="OrthoDB" id="9808272at2"/>
<name>A0A845KYD8_9FIRM</name>
<dbReference type="RefSeq" id="WP_161253996.1">
    <property type="nucleotide sequence ID" value="NZ_WXEY01000001.1"/>
</dbReference>
<evidence type="ECO:0000313" key="4">
    <source>
        <dbReference type="Proteomes" id="UP000463470"/>
    </source>
</evidence>
<keyword evidence="4" id="KW-1185">Reference proteome</keyword>
<dbReference type="CDD" id="cd01131">
    <property type="entry name" value="PilT"/>
    <property type="match status" value="1"/>
</dbReference>
<dbReference type="InterPro" id="IPR003593">
    <property type="entry name" value="AAA+_ATPase"/>
</dbReference>
<dbReference type="InterPro" id="IPR006321">
    <property type="entry name" value="PilT/PilU"/>
</dbReference>
<dbReference type="InterPro" id="IPR001482">
    <property type="entry name" value="T2SS/T4SS_dom"/>
</dbReference>
<dbReference type="InterPro" id="IPR050921">
    <property type="entry name" value="T4SS_GSP_E_ATPase"/>
</dbReference>
<dbReference type="SUPFAM" id="SSF52540">
    <property type="entry name" value="P-loop containing nucleoside triphosphate hydrolases"/>
    <property type="match status" value="1"/>
</dbReference>
<evidence type="ECO:0000313" key="3">
    <source>
        <dbReference type="EMBL" id="MZP28493.1"/>
    </source>
</evidence>
<feature type="domain" description="Bacterial type II secretion system protein E" evidence="2">
    <location>
        <begin position="203"/>
        <end position="217"/>
    </location>
</feature>
<dbReference type="PANTHER" id="PTHR30486">
    <property type="entry name" value="TWITCHING MOTILITY PROTEIN PILT"/>
    <property type="match status" value="1"/>
</dbReference>
<sequence>MEINDLLMLAAQNKASDVHITVGRMPSFRINGRLTPLQELGAPIDSDWFRPLMPPDTDALVRQILNEKQLALFEQKGEADLSYAVPAIGRFRVNAFRQRGSSAMVLRIIPLKPPSFRELGLPEVLASLARRPNGLVLVTGPTGSGKSTTLAAMIDLINSERAEHIITLEDPIEFLHRHNKSIVNQREIGLDSNSFAGALRAAMREDPDVILVGEMRDLETIATAITAAETGHLVMATLHTNDVSQTIDRIIDVFDVGQQAQIRIQLATVLQGVVCQQLLPRADGKGRVVAQEIMVCTTAIRNLIREGKTHQIATAIQTGGKLGMQTMYMALKNLVTKGIVSREEAVKKVADPDALLRYMMDMY</sequence>
<dbReference type="GO" id="GO:0005524">
    <property type="term" value="F:ATP binding"/>
    <property type="evidence" value="ECO:0007669"/>
    <property type="project" value="InterPro"/>
</dbReference>
<dbReference type="PROSITE" id="PS00662">
    <property type="entry name" value="T2SP_E"/>
    <property type="match status" value="1"/>
</dbReference>
<protein>
    <submittedName>
        <fullName evidence="3">PilT/PilU family type 4a pilus ATPase</fullName>
    </submittedName>
</protein>
<evidence type="ECO:0000256" key="1">
    <source>
        <dbReference type="ARBA" id="ARBA00006611"/>
    </source>
</evidence>
<reference evidence="3 4" key="1">
    <citation type="submission" date="2020-01" db="EMBL/GenBank/DDBJ databases">
        <title>Whole-genome sequence of Heliobacterium undosum DSM 13378.</title>
        <authorList>
            <person name="Kyndt J.A."/>
            <person name="Meyer T.E."/>
        </authorList>
    </citation>
    <scope>NUCLEOTIDE SEQUENCE [LARGE SCALE GENOMIC DNA]</scope>
    <source>
        <strain evidence="3 4">DSM 13378</strain>
    </source>
</reference>
<evidence type="ECO:0000259" key="2">
    <source>
        <dbReference type="PROSITE" id="PS00662"/>
    </source>
</evidence>
<dbReference type="GO" id="GO:0016887">
    <property type="term" value="F:ATP hydrolysis activity"/>
    <property type="evidence" value="ECO:0007669"/>
    <property type="project" value="InterPro"/>
</dbReference>
<dbReference type="Gene3D" id="3.30.450.90">
    <property type="match status" value="1"/>
</dbReference>
<dbReference type="AlphaFoldDB" id="A0A845KYD8"/>
<gene>
    <name evidence="3" type="ORF">GTO91_01980</name>
</gene>
<organism evidence="3 4">
    <name type="scientific">Heliomicrobium undosum</name>
    <dbReference type="NCBI Taxonomy" id="121734"/>
    <lineage>
        <taxon>Bacteria</taxon>
        <taxon>Bacillati</taxon>
        <taxon>Bacillota</taxon>
        <taxon>Clostridia</taxon>
        <taxon>Eubacteriales</taxon>
        <taxon>Heliobacteriaceae</taxon>
        <taxon>Heliomicrobium</taxon>
    </lineage>
</organism>
<dbReference type="SMART" id="SM00382">
    <property type="entry name" value="AAA"/>
    <property type="match status" value="1"/>
</dbReference>
<dbReference type="Gene3D" id="3.40.50.300">
    <property type="entry name" value="P-loop containing nucleotide triphosphate hydrolases"/>
    <property type="match status" value="1"/>
</dbReference>